<sequence length="219" mass="25026">MDMLESVTKRCLSQYQHKSNSTTTSIEENVDENMKHPATRDLMKFVFKSVRLLASSTEIVKVEPIVDLSLPPPLGTSHSLDTRSLTHHAVTEQNSMFPSRRGPQIESSVDLYEHYGCNYTMEVFYVGVDSRYRRYGIAQNLMRSSLEMARKIALERALPEPEVAFGVFTSNYSQALAEKFGFEWLYSVNYDDYECYDGKMLSDRIGPVHKCAKLAARKL</sequence>
<dbReference type="AlphaFoldDB" id="A0A232FJD2"/>
<dbReference type="InterPro" id="IPR000182">
    <property type="entry name" value="GNAT_dom"/>
</dbReference>
<dbReference type="OrthoDB" id="8191594at2759"/>
<comment type="caution">
    <text evidence="2">The sequence shown here is derived from an EMBL/GenBank/DDBJ whole genome shotgun (WGS) entry which is preliminary data.</text>
</comment>
<dbReference type="Gene3D" id="3.40.630.30">
    <property type="match status" value="1"/>
</dbReference>
<dbReference type="Pfam" id="PF00583">
    <property type="entry name" value="Acetyltransf_1"/>
    <property type="match status" value="1"/>
</dbReference>
<protein>
    <recommendedName>
        <fullName evidence="1">N-acetyltransferase domain-containing protein</fullName>
    </recommendedName>
</protein>
<dbReference type="EMBL" id="NNAY01000146">
    <property type="protein sequence ID" value="OXU30578.1"/>
    <property type="molecule type" value="Genomic_DNA"/>
</dbReference>
<accession>A0A232FJD2</accession>
<organism evidence="2 3">
    <name type="scientific">Trichomalopsis sarcophagae</name>
    <dbReference type="NCBI Taxonomy" id="543379"/>
    <lineage>
        <taxon>Eukaryota</taxon>
        <taxon>Metazoa</taxon>
        <taxon>Ecdysozoa</taxon>
        <taxon>Arthropoda</taxon>
        <taxon>Hexapoda</taxon>
        <taxon>Insecta</taxon>
        <taxon>Pterygota</taxon>
        <taxon>Neoptera</taxon>
        <taxon>Endopterygota</taxon>
        <taxon>Hymenoptera</taxon>
        <taxon>Apocrita</taxon>
        <taxon>Proctotrupomorpha</taxon>
        <taxon>Chalcidoidea</taxon>
        <taxon>Pteromalidae</taxon>
        <taxon>Pteromalinae</taxon>
        <taxon>Trichomalopsis</taxon>
    </lineage>
</organism>
<keyword evidence="3" id="KW-1185">Reference proteome</keyword>
<dbReference type="PROSITE" id="PS51186">
    <property type="entry name" value="GNAT"/>
    <property type="match status" value="1"/>
</dbReference>
<dbReference type="GO" id="GO:0016747">
    <property type="term" value="F:acyltransferase activity, transferring groups other than amino-acyl groups"/>
    <property type="evidence" value="ECO:0007669"/>
    <property type="project" value="InterPro"/>
</dbReference>
<dbReference type="CDD" id="cd04301">
    <property type="entry name" value="NAT_SF"/>
    <property type="match status" value="1"/>
</dbReference>
<feature type="domain" description="N-acetyltransferase" evidence="1">
    <location>
        <begin position="48"/>
        <end position="202"/>
    </location>
</feature>
<evidence type="ECO:0000259" key="1">
    <source>
        <dbReference type="PROSITE" id="PS51186"/>
    </source>
</evidence>
<proteinExistence type="predicted"/>
<evidence type="ECO:0000313" key="2">
    <source>
        <dbReference type="EMBL" id="OXU30578.1"/>
    </source>
</evidence>
<reference evidence="2 3" key="1">
    <citation type="journal article" date="2017" name="Curr. Biol.">
        <title>The Evolution of Venom by Co-option of Single-Copy Genes.</title>
        <authorList>
            <person name="Martinson E.O."/>
            <person name="Mrinalini"/>
            <person name="Kelkar Y.D."/>
            <person name="Chang C.H."/>
            <person name="Werren J.H."/>
        </authorList>
    </citation>
    <scope>NUCLEOTIDE SEQUENCE [LARGE SCALE GENOMIC DNA]</scope>
    <source>
        <strain evidence="2 3">Alberta</strain>
        <tissue evidence="2">Whole body</tissue>
    </source>
</reference>
<name>A0A232FJD2_9HYME</name>
<gene>
    <name evidence="2" type="ORF">TSAR_007183</name>
</gene>
<dbReference type="InterPro" id="IPR016181">
    <property type="entry name" value="Acyl_CoA_acyltransferase"/>
</dbReference>
<dbReference type="SUPFAM" id="SSF55729">
    <property type="entry name" value="Acyl-CoA N-acyltransferases (Nat)"/>
    <property type="match status" value="1"/>
</dbReference>
<evidence type="ECO:0000313" key="3">
    <source>
        <dbReference type="Proteomes" id="UP000215335"/>
    </source>
</evidence>
<dbReference type="Proteomes" id="UP000215335">
    <property type="component" value="Unassembled WGS sequence"/>
</dbReference>